<comment type="similarity">
    <text evidence="2">Belongs to the major facilitator superfamily. EmrB family.</text>
</comment>
<feature type="transmembrane region" description="Helical" evidence="9">
    <location>
        <begin position="176"/>
        <end position="198"/>
    </location>
</feature>
<name>A0ABU8RKL4_9ACTN</name>
<feature type="transmembrane region" description="Helical" evidence="9">
    <location>
        <begin position="24"/>
        <end position="50"/>
    </location>
</feature>
<dbReference type="Gene3D" id="1.20.1250.20">
    <property type="entry name" value="MFS general substrate transporter like domains"/>
    <property type="match status" value="1"/>
</dbReference>
<evidence type="ECO:0000259" key="10">
    <source>
        <dbReference type="PROSITE" id="PS50850"/>
    </source>
</evidence>
<keyword evidence="6 9" id="KW-1133">Transmembrane helix</keyword>
<feature type="transmembrane region" description="Helical" evidence="9">
    <location>
        <begin position="226"/>
        <end position="244"/>
    </location>
</feature>
<feature type="transmembrane region" description="Helical" evidence="9">
    <location>
        <begin position="148"/>
        <end position="170"/>
    </location>
</feature>
<evidence type="ECO:0000256" key="9">
    <source>
        <dbReference type="SAM" id="Phobius"/>
    </source>
</evidence>
<comment type="caution">
    <text evidence="11">The sequence shown here is derived from an EMBL/GenBank/DDBJ whole genome shotgun (WGS) entry which is preliminary data.</text>
</comment>
<dbReference type="InterPro" id="IPR020846">
    <property type="entry name" value="MFS_dom"/>
</dbReference>
<feature type="region of interest" description="Disordered" evidence="8">
    <location>
        <begin position="200"/>
        <end position="220"/>
    </location>
</feature>
<dbReference type="SUPFAM" id="SSF103473">
    <property type="entry name" value="MFS general substrate transporter"/>
    <property type="match status" value="1"/>
</dbReference>
<evidence type="ECO:0000256" key="3">
    <source>
        <dbReference type="ARBA" id="ARBA00022448"/>
    </source>
</evidence>
<evidence type="ECO:0000256" key="8">
    <source>
        <dbReference type="SAM" id="MobiDB-lite"/>
    </source>
</evidence>
<proteinExistence type="inferred from homology"/>
<keyword evidence="3" id="KW-0813">Transport</keyword>
<comment type="subcellular location">
    <subcellularLocation>
        <location evidence="1">Cell membrane</location>
        <topology evidence="1">Multi-pass membrane protein</topology>
    </subcellularLocation>
</comment>
<reference evidence="11 12" key="1">
    <citation type="journal article" date="2017" name="Int. J. Syst. Evol. Microbiol.">
        <title>Pseudokineococcus basanitobsidens sp. nov., isolated from volcanic rock.</title>
        <authorList>
            <person name="Lee D.W."/>
            <person name="Park M.Y."/>
            <person name="Kim J.J."/>
            <person name="Kim B.S."/>
        </authorList>
    </citation>
    <scope>NUCLEOTIDE SEQUENCE [LARGE SCALE GENOMIC DNA]</scope>
    <source>
        <strain evidence="11 12">DSM 103726</strain>
    </source>
</reference>
<evidence type="ECO:0000256" key="7">
    <source>
        <dbReference type="ARBA" id="ARBA00023136"/>
    </source>
</evidence>
<keyword evidence="12" id="KW-1185">Reference proteome</keyword>
<dbReference type="InterPro" id="IPR004638">
    <property type="entry name" value="EmrB-like"/>
</dbReference>
<dbReference type="PANTHER" id="PTHR42718:SF9">
    <property type="entry name" value="MAJOR FACILITATOR SUPERFAMILY MULTIDRUG TRANSPORTER MFSC"/>
    <property type="match status" value="1"/>
</dbReference>
<keyword evidence="7 9" id="KW-0472">Membrane</keyword>
<dbReference type="Gene3D" id="1.20.1720.10">
    <property type="entry name" value="Multidrug resistance protein D"/>
    <property type="match status" value="1"/>
</dbReference>
<evidence type="ECO:0000313" key="11">
    <source>
        <dbReference type="EMBL" id="MEJ5945632.1"/>
    </source>
</evidence>
<dbReference type="InterPro" id="IPR011701">
    <property type="entry name" value="MFS"/>
</dbReference>
<evidence type="ECO:0000256" key="4">
    <source>
        <dbReference type="ARBA" id="ARBA00022475"/>
    </source>
</evidence>
<dbReference type="Pfam" id="PF07690">
    <property type="entry name" value="MFS_1"/>
    <property type="match status" value="1"/>
</dbReference>
<organism evidence="11 12">
    <name type="scientific">Pseudokineococcus basanitobsidens</name>
    <dbReference type="NCBI Taxonomy" id="1926649"/>
    <lineage>
        <taxon>Bacteria</taxon>
        <taxon>Bacillati</taxon>
        <taxon>Actinomycetota</taxon>
        <taxon>Actinomycetes</taxon>
        <taxon>Kineosporiales</taxon>
        <taxon>Kineosporiaceae</taxon>
        <taxon>Pseudokineococcus</taxon>
    </lineage>
</organism>
<feature type="transmembrane region" description="Helical" evidence="9">
    <location>
        <begin position="307"/>
        <end position="332"/>
    </location>
</feature>
<evidence type="ECO:0000256" key="1">
    <source>
        <dbReference type="ARBA" id="ARBA00004651"/>
    </source>
</evidence>
<evidence type="ECO:0000313" key="12">
    <source>
        <dbReference type="Proteomes" id="UP001387100"/>
    </source>
</evidence>
<sequence length="492" mass="49931">MRERGGAPGGGPARERVAPQVLRVARVAIFTGLLATLDSTVVAVALATIGRDLGAGLGSAQWVVTGYLLALAVSLPVSGWLVERVGERRVFLLAVGTFALTSVACAAAWSLPVLVVLRVAQGVAGGLLVPLGQVIVTRVTPDAQLGRVMSLVGAPAALGPVLGPVLGGVITSAASWRWVFLVNVPVAVVALVVGARRLPREDPDRHRRPPSRRSPEQPVEAERLDVVGLALLSPGLALTTYALSTLGSTSSAGADPGGSTTSPGLRVAVAAAGLAALAAFAVWSLHRPRRGPRAALVDLRLLRRRPFGPAVLLALVSRVVGDGSVVLVALYLQQVRGAGPLGAGLLLIPQGVGAVLGLRWAGLLVDRRGPRTTAVVGSLLLAVATVPLVVAPALPTAALLGVLAVRGLGTTLVGLPPVAGAYQGMDRSRAPRATTTLNIAQRLGSPLGTALLVTVVTLPQGYLAPFSAAFAAALLASLALAGLSLLLPGRGR</sequence>
<feature type="transmembrane region" description="Helical" evidence="9">
    <location>
        <begin position="264"/>
        <end position="286"/>
    </location>
</feature>
<feature type="transmembrane region" description="Helical" evidence="9">
    <location>
        <begin position="338"/>
        <end position="361"/>
    </location>
</feature>
<dbReference type="EMBL" id="JBBIAA010000009">
    <property type="protein sequence ID" value="MEJ5945632.1"/>
    <property type="molecule type" value="Genomic_DNA"/>
</dbReference>
<evidence type="ECO:0000256" key="5">
    <source>
        <dbReference type="ARBA" id="ARBA00022692"/>
    </source>
</evidence>
<dbReference type="InterPro" id="IPR036259">
    <property type="entry name" value="MFS_trans_sf"/>
</dbReference>
<gene>
    <name evidence="11" type="ORF">WDZ17_10045</name>
</gene>
<feature type="transmembrane region" description="Helical" evidence="9">
    <location>
        <begin position="397"/>
        <end position="422"/>
    </location>
</feature>
<evidence type="ECO:0000256" key="6">
    <source>
        <dbReference type="ARBA" id="ARBA00022989"/>
    </source>
</evidence>
<protein>
    <submittedName>
        <fullName evidence="11">DHA2 family efflux MFS transporter permease subunit</fullName>
    </submittedName>
</protein>
<dbReference type="PRINTS" id="PR01036">
    <property type="entry name" value="TCRTETB"/>
</dbReference>
<dbReference type="PROSITE" id="PS50850">
    <property type="entry name" value="MFS"/>
    <property type="match status" value="1"/>
</dbReference>
<feature type="transmembrane region" description="Helical" evidence="9">
    <location>
        <begin position="468"/>
        <end position="487"/>
    </location>
</feature>
<feature type="transmembrane region" description="Helical" evidence="9">
    <location>
        <begin position="62"/>
        <end position="83"/>
    </location>
</feature>
<feature type="transmembrane region" description="Helical" evidence="9">
    <location>
        <begin position="443"/>
        <end position="462"/>
    </location>
</feature>
<feature type="transmembrane region" description="Helical" evidence="9">
    <location>
        <begin position="115"/>
        <end position="136"/>
    </location>
</feature>
<accession>A0ABU8RKL4</accession>
<feature type="transmembrane region" description="Helical" evidence="9">
    <location>
        <begin position="90"/>
        <end position="109"/>
    </location>
</feature>
<dbReference type="PANTHER" id="PTHR42718">
    <property type="entry name" value="MAJOR FACILITATOR SUPERFAMILY MULTIDRUG TRANSPORTER MFSC"/>
    <property type="match status" value="1"/>
</dbReference>
<dbReference type="NCBIfam" id="TIGR00711">
    <property type="entry name" value="efflux_EmrB"/>
    <property type="match status" value="1"/>
</dbReference>
<dbReference type="RefSeq" id="WP_339575016.1">
    <property type="nucleotide sequence ID" value="NZ_JBBIAA010000009.1"/>
</dbReference>
<feature type="domain" description="Major facilitator superfamily (MFS) profile" evidence="10">
    <location>
        <begin position="24"/>
        <end position="492"/>
    </location>
</feature>
<keyword evidence="5 9" id="KW-0812">Transmembrane</keyword>
<keyword evidence="4" id="KW-1003">Cell membrane</keyword>
<feature type="transmembrane region" description="Helical" evidence="9">
    <location>
        <begin position="373"/>
        <end position="391"/>
    </location>
</feature>
<dbReference type="Proteomes" id="UP001387100">
    <property type="component" value="Unassembled WGS sequence"/>
</dbReference>
<evidence type="ECO:0000256" key="2">
    <source>
        <dbReference type="ARBA" id="ARBA00008537"/>
    </source>
</evidence>